<dbReference type="GO" id="GO:0051539">
    <property type="term" value="F:4 iron, 4 sulfur cluster binding"/>
    <property type="evidence" value="ECO:0007669"/>
    <property type="project" value="UniProtKB-KW"/>
</dbReference>
<comment type="similarity">
    <text evidence="2">Belongs to the HdrA family.</text>
</comment>
<dbReference type="InterPro" id="IPR036188">
    <property type="entry name" value="FAD/NAD-bd_sf"/>
</dbReference>
<sequence>MDVGRHPNIRLLAYSEVEKVEGKLGDFRLTVRKKARYVDENKCTGCGACAEKCPTVTRDAFNEGLGTAKAIYRYFAQGIPSVFTIDATQCRNFQPGKKCGVCAKVCQAGAIDYTQKDQMLEVEAGAIILATGYDLFDARRIPEYGYGRLPNVVTAIEFERLLSASGPTHGHLYRLSDLKLKNELPEMEKSLQKMGRALERFEKQFNLSSDAFYSQYESGSLQGDEYAKWANEVKAYRKLEKEVEVAREKVAHIGSARKLAFIQCVGSRDNRFNPHCSGFCCMHAIKEAIIACEHDREAEVFIFGMDIRAVGKGFEEYRNRGGTESGIKYIRSRVAEITEKKDHTPVIWYEDTMLREVKQLPVDLVILATACEQTESAKKMAEIVGVSTNEFGFFATSPSQPLDTTRPGVFVCGCAQSPMDIPESVAQASSAAARAAQVLSGSGTLRLAS</sequence>
<evidence type="ECO:0000256" key="4">
    <source>
        <dbReference type="ARBA" id="ARBA00022723"/>
    </source>
</evidence>
<evidence type="ECO:0000256" key="3">
    <source>
        <dbReference type="ARBA" id="ARBA00022485"/>
    </source>
</evidence>
<dbReference type="PANTHER" id="PTHR43498:SF1">
    <property type="entry name" value="COB--COM HETERODISULFIDE REDUCTASE IRON-SULFUR SUBUNIT A"/>
    <property type="match status" value="1"/>
</dbReference>
<dbReference type="InterPro" id="IPR039650">
    <property type="entry name" value="HdrA-like"/>
</dbReference>
<dbReference type="InterPro" id="IPR017896">
    <property type="entry name" value="4Fe4S_Fe-S-bd"/>
</dbReference>
<keyword evidence="3" id="KW-0004">4Fe-4S</keyword>
<dbReference type="Gene3D" id="3.30.70.20">
    <property type="match status" value="1"/>
</dbReference>
<evidence type="ECO:0000256" key="8">
    <source>
        <dbReference type="ARBA" id="ARBA00023014"/>
    </source>
</evidence>
<dbReference type="PROSITE" id="PS51379">
    <property type="entry name" value="4FE4S_FER_2"/>
    <property type="match status" value="1"/>
</dbReference>
<evidence type="ECO:0000313" key="10">
    <source>
        <dbReference type="EMBL" id="GLI34924.1"/>
    </source>
</evidence>
<evidence type="ECO:0000313" key="11">
    <source>
        <dbReference type="Proteomes" id="UP001144372"/>
    </source>
</evidence>
<keyword evidence="5" id="KW-0274">FAD</keyword>
<evidence type="ECO:0000259" key="9">
    <source>
        <dbReference type="PROSITE" id="PS51379"/>
    </source>
</evidence>
<dbReference type="GO" id="GO:0016491">
    <property type="term" value="F:oxidoreductase activity"/>
    <property type="evidence" value="ECO:0007669"/>
    <property type="project" value="UniProtKB-KW"/>
</dbReference>
<protein>
    <recommendedName>
        <fullName evidence="9">4Fe-4S ferredoxin-type domain-containing protein</fullName>
    </recommendedName>
</protein>
<dbReference type="EMBL" id="BSDR01000001">
    <property type="protein sequence ID" value="GLI34924.1"/>
    <property type="molecule type" value="Genomic_DNA"/>
</dbReference>
<comment type="cofactor">
    <cofactor evidence="1">
        <name>FAD</name>
        <dbReference type="ChEBI" id="CHEBI:57692"/>
    </cofactor>
</comment>
<evidence type="ECO:0000256" key="1">
    <source>
        <dbReference type="ARBA" id="ARBA00001974"/>
    </source>
</evidence>
<name>A0A9W6FU57_9BACT</name>
<dbReference type="InterPro" id="IPR017900">
    <property type="entry name" value="4Fe4S_Fe_S_CS"/>
</dbReference>
<keyword evidence="11" id="KW-1185">Reference proteome</keyword>
<dbReference type="Pfam" id="PF00037">
    <property type="entry name" value="Fer4"/>
    <property type="match status" value="1"/>
</dbReference>
<dbReference type="AlphaFoldDB" id="A0A9W6FU57"/>
<comment type="caution">
    <text evidence="10">The sequence shown here is derived from an EMBL/GenBank/DDBJ whole genome shotgun (WGS) entry which is preliminary data.</text>
</comment>
<proteinExistence type="inferred from homology"/>
<dbReference type="SUPFAM" id="SSF54862">
    <property type="entry name" value="4Fe-4S ferredoxins"/>
    <property type="match status" value="1"/>
</dbReference>
<evidence type="ECO:0000256" key="6">
    <source>
        <dbReference type="ARBA" id="ARBA00023002"/>
    </source>
</evidence>
<keyword evidence="5" id="KW-0285">Flavoprotein</keyword>
<feature type="domain" description="4Fe-4S ferredoxin-type" evidence="9">
    <location>
        <begin position="34"/>
        <end position="63"/>
    </location>
</feature>
<keyword evidence="6" id="KW-0560">Oxidoreductase</keyword>
<dbReference type="Proteomes" id="UP001144372">
    <property type="component" value="Unassembled WGS sequence"/>
</dbReference>
<dbReference type="GO" id="GO:0046872">
    <property type="term" value="F:metal ion binding"/>
    <property type="evidence" value="ECO:0007669"/>
    <property type="project" value="UniProtKB-KW"/>
</dbReference>
<gene>
    <name evidence="10" type="ORF">DAMNIGENAA_23570</name>
</gene>
<dbReference type="PROSITE" id="PS00198">
    <property type="entry name" value="4FE4S_FER_1"/>
    <property type="match status" value="1"/>
</dbReference>
<reference evidence="10" key="1">
    <citation type="submission" date="2022-12" db="EMBL/GenBank/DDBJ databases">
        <title>Reference genome sequencing for broad-spectrum identification of bacterial and archaeal isolates by mass spectrometry.</title>
        <authorList>
            <person name="Sekiguchi Y."/>
            <person name="Tourlousse D.M."/>
        </authorList>
    </citation>
    <scope>NUCLEOTIDE SEQUENCE</scope>
    <source>
        <strain evidence="10">ASRB1</strain>
    </source>
</reference>
<accession>A0A9W6FU57</accession>
<evidence type="ECO:0000256" key="7">
    <source>
        <dbReference type="ARBA" id="ARBA00023004"/>
    </source>
</evidence>
<keyword evidence="4" id="KW-0479">Metal-binding</keyword>
<dbReference type="Gene3D" id="3.50.50.60">
    <property type="entry name" value="FAD/NAD(P)-binding domain"/>
    <property type="match status" value="2"/>
</dbReference>
<organism evidence="10 11">
    <name type="scientific">Desulforhabdus amnigena</name>
    <dbReference type="NCBI Taxonomy" id="40218"/>
    <lineage>
        <taxon>Bacteria</taxon>
        <taxon>Pseudomonadati</taxon>
        <taxon>Thermodesulfobacteriota</taxon>
        <taxon>Syntrophobacteria</taxon>
        <taxon>Syntrophobacterales</taxon>
        <taxon>Syntrophobacteraceae</taxon>
        <taxon>Desulforhabdus</taxon>
    </lineage>
</organism>
<dbReference type="PANTHER" id="PTHR43498">
    <property type="entry name" value="FERREDOXIN:COB-COM HETERODISULFIDE REDUCTASE SUBUNIT A"/>
    <property type="match status" value="1"/>
</dbReference>
<keyword evidence="7" id="KW-0408">Iron</keyword>
<keyword evidence="8" id="KW-0411">Iron-sulfur</keyword>
<dbReference type="SUPFAM" id="SSF51905">
    <property type="entry name" value="FAD/NAD(P)-binding domain"/>
    <property type="match status" value="1"/>
</dbReference>
<evidence type="ECO:0000256" key="2">
    <source>
        <dbReference type="ARBA" id="ARBA00006561"/>
    </source>
</evidence>
<evidence type="ECO:0000256" key="5">
    <source>
        <dbReference type="ARBA" id="ARBA00022827"/>
    </source>
</evidence>